<comment type="caution">
    <text evidence="1">The sequence shown here is derived from an EMBL/GenBank/DDBJ whole genome shotgun (WGS) entry which is preliminary data.</text>
</comment>
<reference evidence="1 2" key="1">
    <citation type="submission" date="2023-01" db="EMBL/GenBank/DDBJ databases">
        <authorList>
            <person name="Whitehead M."/>
        </authorList>
    </citation>
    <scope>NUCLEOTIDE SEQUENCE [LARGE SCALE GENOMIC DNA]</scope>
</reference>
<name>A0AAV0YAF2_9HEMI</name>
<evidence type="ECO:0008006" key="3">
    <source>
        <dbReference type="Google" id="ProtNLM"/>
    </source>
</evidence>
<keyword evidence="2" id="KW-1185">Reference proteome</keyword>
<dbReference type="AlphaFoldDB" id="A0AAV0YAF2"/>
<evidence type="ECO:0000313" key="1">
    <source>
        <dbReference type="EMBL" id="CAI6377177.1"/>
    </source>
</evidence>
<accession>A0AAV0YAF2</accession>
<dbReference type="Proteomes" id="UP001160148">
    <property type="component" value="Unassembled WGS sequence"/>
</dbReference>
<protein>
    <recommendedName>
        <fullName evidence="3">Core-binding (CB) domain-containing protein</fullName>
    </recommendedName>
</protein>
<dbReference type="EMBL" id="CARXXK010001661">
    <property type="protein sequence ID" value="CAI6377177.1"/>
    <property type="molecule type" value="Genomic_DNA"/>
</dbReference>
<evidence type="ECO:0000313" key="2">
    <source>
        <dbReference type="Proteomes" id="UP001160148"/>
    </source>
</evidence>
<proteinExistence type="predicted"/>
<gene>
    <name evidence="1" type="ORF">MEUPH1_LOCUS30474</name>
</gene>
<sequence>MNVSATPAVPVLLIPETSGETISIPGTSGRPADPENVTMTKINAQSSESKLRKALEALGLNTQLPPNHPLIVMFTKTLEISHGNDSQAAKNYVSNVSRVLCYVHQQLAANNLPPKHWADLVSADVEFYVDFFRRREEIGQTKATTINYMKNIRLLLTFRIAIKEHQKCSA</sequence>
<organism evidence="1 2">
    <name type="scientific">Macrosiphum euphorbiae</name>
    <name type="common">potato aphid</name>
    <dbReference type="NCBI Taxonomy" id="13131"/>
    <lineage>
        <taxon>Eukaryota</taxon>
        <taxon>Metazoa</taxon>
        <taxon>Ecdysozoa</taxon>
        <taxon>Arthropoda</taxon>
        <taxon>Hexapoda</taxon>
        <taxon>Insecta</taxon>
        <taxon>Pterygota</taxon>
        <taxon>Neoptera</taxon>
        <taxon>Paraneoptera</taxon>
        <taxon>Hemiptera</taxon>
        <taxon>Sternorrhyncha</taxon>
        <taxon>Aphidomorpha</taxon>
        <taxon>Aphidoidea</taxon>
        <taxon>Aphididae</taxon>
        <taxon>Macrosiphini</taxon>
        <taxon>Macrosiphum</taxon>
    </lineage>
</organism>